<dbReference type="AlphaFoldDB" id="A0A7I8KSJ9"/>
<protein>
    <submittedName>
        <fullName evidence="1">Uncharacterized protein</fullName>
    </submittedName>
</protein>
<gene>
    <name evidence="1" type="ORF">SI8410_08011497</name>
</gene>
<dbReference type="EMBL" id="LR746271">
    <property type="protein sequence ID" value="CAA7400819.1"/>
    <property type="molecule type" value="Genomic_DNA"/>
</dbReference>
<sequence length="36" mass="3936">MGHMCATPLPCHRWLADCGARSGCKKVVYPHAHTSI</sequence>
<keyword evidence="2" id="KW-1185">Reference proteome</keyword>
<dbReference type="Proteomes" id="UP000663760">
    <property type="component" value="Chromosome 8"/>
</dbReference>
<organism evidence="1 2">
    <name type="scientific">Spirodela intermedia</name>
    <name type="common">Intermediate duckweed</name>
    <dbReference type="NCBI Taxonomy" id="51605"/>
    <lineage>
        <taxon>Eukaryota</taxon>
        <taxon>Viridiplantae</taxon>
        <taxon>Streptophyta</taxon>
        <taxon>Embryophyta</taxon>
        <taxon>Tracheophyta</taxon>
        <taxon>Spermatophyta</taxon>
        <taxon>Magnoliopsida</taxon>
        <taxon>Liliopsida</taxon>
        <taxon>Araceae</taxon>
        <taxon>Lemnoideae</taxon>
        <taxon>Spirodela</taxon>
    </lineage>
</organism>
<accession>A0A7I8KSJ9</accession>
<reference evidence="1" key="1">
    <citation type="submission" date="2020-02" db="EMBL/GenBank/DDBJ databases">
        <authorList>
            <person name="Scholz U."/>
            <person name="Mascher M."/>
            <person name="Fiebig A."/>
        </authorList>
    </citation>
    <scope>NUCLEOTIDE SEQUENCE</scope>
</reference>
<evidence type="ECO:0000313" key="1">
    <source>
        <dbReference type="EMBL" id="CAA7400819.1"/>
    </source>
</evidence>
<proteinExistence type="predicted"/>
<name>A0A7I8KSJ9_SPIIN</name>
<evidence type="ECO:0000313" key="2">
    <source>
        <dbReference type="Proteomes" id="UP000663760"/>
    </source>
</evidence>